<dbReference type="EMBL" id="MN739575">
    <property type="protein sequence ID" value="QHT13649.1"/>
    <property type="molecule type" value="Genomic_DNA"/>
</dbReference>
<evidence type="ECO:0000313" key="1">
    <source>
        <dbReference type="EMBL" id="QHT13649.1"/>
    </source>
</evidence>
<protein>
    <submittedName>
        <fullName evidence="1">Uncharacterized protein</fullName>
    </submittedName>
</protein>
<proteinExistence type="predicted"/>
<name>A0A6C0DCI4_9ZZZZ</name>
<organism evidence="1">
    <name type="scientific">viral metagenome</name>
    <dbReference type="NCBI Taxonomy" id="1070528"/>
    <lineage>
        <taxon>unclassified sequences</taxon>
        <taxon>metagenomes</taxon>
        <taxon>organismal metagenomes</taxon>
    </lineage>
</organism>
<reference evidence="1" key="1">
    <citation type="journal article" date="2020" name="Nature">
        <title>Giant virus diversity and host interactions through global metagenomics.</title>
        <authorList>
            <person name="Schulz F."/>
            <person name="Roux S."/>
            <person name="Paez-Espino D."/>
            <person name="Jungbluth S."/>
            <person name="Walsh D.A."/>
            <person name="Denef V.J."/>
            <person name="McMahon K.D."/>
            <person name="Konstantinidis K.T."/>
            <person name="Eloe-Fadrosh E.A."/>
            <person name="Kyrpides N.C."/>
            <person name="Woyke T."/>
        </authorList>
    </citation>
    <scope>NUCLEOTIDE SEQUENCE</scope>
    <source>
        <strain evidence="1">GVMAG-M-3300023174-132</strain>
    </source>
</reference>
<accession>A0A6C0DCI4</accession>
<dbReference type="AlphaFoldDB" id="A0A6C0DCI4"/>
<sequence length="29" mass="3497">MQRQNKLLLDKGRMDFRNAIFIELNICLC</sequence>